<evidence type="ECO:0000313" key="3">
    <source>
        <dbReference type="Proteomes" id="UP001595851"/>
    </source>
</evidence>
<accession>A0ABV8GNA4</accession>
<gene>
    <name evidence="2" type="ORF">ACFOY2_44960</name>
</gene>
<dbReference type="SUPFAM" id="SSF50156">
    <property type="entry name" value="PDZ domain-like"/>
    <property type="match status" value="1"/>
</dbReference>
<comment type="caution">
    <text evidence="2">The sequence shown here is derived from an EMBL/GenBank/DDBJ whole genome shotgun (WGS) entry which is preliminary data.</text>
</comment>
<evidence type="ECO:0000313" key="2">
    <source>
        <dbReference type="EMBL" id="MFC4014439.1"/>
    </source>
</evidence>
<dbReference type="EMBL" id="JBHSBI010000034">
    <property type="protein sequence ID" value="MFC4014439.1"/>
    <property type="molecule type" value="Genomic_DNA"/>
</dbReference>
<dbReference type="PROSITE" id="PS50106">
    <property type="entry name" value="PDZ"/>
    <property type="match status" value="1"/>
</dbReference>
<dbReference type="InterPro" id="IPR001478">
    <property type="entry name" value="PDZ"/>
</dbReference>
<name>A0ABV8GNA4_9ACTN</name>
<sequence>MPDVSDDNSADATQNFRVSRSPDDAADLLERLSALEQKVAAENKPWWRRETSNIIAIVSVVLAIASAVVGRIDLSASSDQARIEKLDGVVQRLTAIEREYAELIRNAQQDGKAYPPDYVNIISSNLNTDRVMLARQAADLLDRVPHLATSAEVYVVATQLAQSGETNRALEISVRAETLAKNYLEYTATVRLRAQIFFTMGKIDQGRAQMQRAENTFTDRKDFDQVTTQAQKDLTIIDTELRWAPLESDCQAAWSHAKRAADLLVTAQIAGPDKMMLQQRSDDLRQSTQKRCPAALGVQVSDAVGADGSAIGALVGNVTADGPAGKAGIKAGDIIVSVNGTQTPEASVLQQVVTKFKPGDPCKLEVMTQGTARTVTLELSQRPTF</sequence>
<dbReference type="Proteomes" id="UP001595851">
    <property type="component" value="Unassembled WGS sequence"/>
</dbReference>
<organism evidence="2 3">
    <name type="scientific">Nonomuraea purpurea</name>
    <dbReference type="NCBI Taxonomy" id="1849276"/>
    <lineage>
        <taxon>Bacteria</taxon>
        <taxon>Bacillati</taxon>
        <taxon>Actinomycetota</taxon>
        <taxon>Actinomycetes</taxon>
        <taxon>Streptosporangiales</taxon>
        <taxon>Streptosporangiaceae</taxon>
        <taxon>Nonomuraea</taxon>
    </lineage>
</organism>
<dbReference type="RefSeq" id="WP_379534277.1">
    <property type="nucleotide sequence ID" value="NZ_JBHSBI010000034.1"/>
</dbReference>
<proteinExistence type="predicted"/>
<protein>
    <submittedName>
        <fullName evidence="2">PDZ domain-containing protein</fullName>
    </submittedName>
</protein>
<feature type="domain" description="PDZ" evidence="1">
    <location>
        <begin position="281"/>
        <end position="357"/>
    </location>
</feature>
<reference evidence="3" key="1">
    <citation type="journal article" date="2019" name="Int. J. Syst. Evol. Microbiol.">
        <title>The Global Catalogue of Microorganisms (GCM) 10K type strain sequencing project: providing services to taxonomists for standard genome sequencing and annotation.</title>
        <authorList>
            <consortium name="The Broad Institute Genomics Platform"/>
            <consortium name="The Broad Institute Genome Sequencing Center for Infectious Disease"/>
            <person name="Wu L."/>
            <person name="Ma J."/>
        </authorList>
    </citation>
    <scope>NUCLEOTIDE SEQUENCE [LARGE SCALE GENOMIC DNA]</scope>
    <source>
        <strain evidence="3">TBRC 1276</strain>
    </source>
</reference>
<dbReference type="SMART" id="SM00228">
    <property type="entry name" value="PDZ"/>
    <property type="match status" value="1"/>
</dbReference>
<dbReference type="Gene3D" id="2.30.42.10">
    <property type="match status" value="1"/>
</dbReference>
<keyword evidence="3" id="KW-1185">Reference proteome</keyword>
<dbReference type="Pfam" id="PF13180">
    <property type="entry name" value="PDZ_2"/>
    <property type="match status" value="1"/>
</dbReference>
<dbReference type="InterPro" id="IPR036034">
    <property type="entry name" value="PDZ_sf"/>
</dbReference>
<evidence type="ECO:0000259" key="1">
    <source>
        <dbReference type="PROSITE" id="PS50106"/>
    </source>
</evidence>